<dbReference type="Proteomes" id="UP001152797">
    <property type="component" value="Unassembled WGS sequence"/>
</dbReference>
<feature type="transmembrane region" description="Helical" evidence="2">
    <location>
        <begin position="21"/>
        <end position="40"/>
    </location>
</feature>
<reference evidence="4 5" key="2">
    <citation type="submission" date="2024-05" db="EMBL/GenBank/DDBJ databases">
        <authorList>
            <person name="Chen Y."/>
            <person name="Shah S."/>
            <person name="Dougan E. K."/>
            <person name="Thang M."/>
            <person name="Chan C."/>
        </authorList>
    </citation>
    <scope>NUCLEOTIDE SEQUENCE [LARGE SCALE GENOMIC DNA]</scope>
</reference>
<dbReference type="EMBL" id="CAMXCT030004522">
    <property type="protein sequence ID" value="CAL4796724.1"/>
    <property type="molecule type" value="Genomic_DNA"/>
</dbReference>
<organism evidence="3">
    <name type="scientific">Cladocopium goreaui</name>
    <dbReference type="NCBI Taxonomy" id="2562237"/>
    <lineage>
        <taxon>Eukaryota</taxon>
        <taxon>Sar</taxon>
        <taxon>Alveolata</taxon>
        <taxon>Dinophyceae</taxon>
        <taxon>Suessiales</taxon>
        <taxon>Symbiodiniaceae</taxon>
        <taxon>Cladocopium</taxon>
    </lineage>
</organism>
<keyword evidence="2" id="KW-0812">Transmembrane</keyword>
<evidence type="ECO:0000313" key="4">
    <source>
        <dbReference type="EMBL" id="CAL4796724.1"/>
    </source>
</evidence>
<accession>A0A9P1DGI9</accession>
<dbReference type="OrthoDB" id="430782at2759"/>
<feature type="non-terminal residue" evidence="3">
    <location>
        <position position="1"/>
    </location>
</feature>
<dbReference type="EMBL" id="CAMXCT010004522">
    <property type="protein sequence ID" value="CAI4009412.1"/>
    <property type="molecule type" value="Genomic_DNA"/>
</dbReference>
<feature type="region of interest" description="Disordered" evidence="1">
    <location>
        <begin position="147"/>
        <end position="185"/>
    </location>
</feature>
<sequence>MLIPMPSMPFGTYSSYAKSRWWLQIGMQYTILTLLVLQSLVVLLRWVLLLDIFGGFIMAVATAFGVYAYKEDLHVTFLCYWGLMSGINGIFDFVKFIDVWVHQPVSLLSLAWSLKLQWLLLLAVPAVSLPAAVVAWYVYQDMSGSGETQRRSADWADSRESRSERTPLRQPSFQSFGGQGRRLGA</sequence>
<evidence type="ECO:0000256" key="1">
    <source>
        <dbReference type="SAM" id="MobiDB-lite"/>
    </source>
</evidence>
<evidence type="ECO:0000313" key="3">
    <source>
        <dbReference type="EMBL" id="CAI4009412.1"/>
    </source>
</evidence>
<dbReference type="AlphaFoldDB" id="A0A9P1DGI9"/>
<protein>
    <submittedName>
        <fullName evidence="4">XK-related protein</fullName>
    </submittedName>
</protein>
<feature type="transmembrane region" description="Helical" evidence="2">
    <location>
        <begin position="75"/>
        <end position="97"/>
    </location>
</feature>
<reference evidence="3" key="1">
    <citation type="submission" date="2022-10" db="EMBL/GenBank/DDBJ databases">
        <authorList>
            <person name="Chen Y."/>
            <person name="Dougan E. K."/>
            <person name="Chan C."/>
            <person name="Rhodes N."/>
            <person name="Thang M."/>
        </authorList>
    </citation>
    <scope>NUCLEOTIDE SEQUENCE</scope>
</reference>
<evidence type="ECO:0000313" key="5">
    <source>
        <dbReference type="Proteomes" id="UP001152797"/>
    </source>
</evidence>
<keyword evidence="5" id="KW-1185">Reference proteome</keyword>
<feature type="compositionally biased region" description="Basic and acidic residues" evidence="1">
    <location>
        <begin position="148"/>
        <end position="167"/>
    </location>
</feature>
<evidence type="ECO:0000256" key="2">
    <source>
        <dbReference type="SAM" id="Phobius"/>
    </source>
</evidence>
<dbReference type="EMBL" id="CAMXCT020004522">
    <property type="protein sequence ID" value="CAL1162787.1"/>
    <property type="molecule type" value="Genomic_DNA"/>
</dbReference>
<feature type="transmembrane region" description="Helical" evidence="2">
    <location>
        <begin position="46"/>
        <end position="68"/>
    </location>
</feature>
<name>A0A9P1DGI9_9DINO</name>
<keyword evidence="2" id="KW-0472">Membrane</keyword>
<keyword evidence="2" id="KW-1133">Transmembrane helix</keyword>
<gene>
    <name evidence="3" type="ORF">C1SCF055_LOCUS34775</name>
</gene>
<feature type="transmembrane region" description="Helical" evidence="2">
    <location>
        <begin position="117"/>
        <end position="139"/>
    </location>
</feature>
<proteinExistence type="predicted"/>
<comment type="caution">
    <text evidence="3">The sequence shown here is derived from an EMBL/GenBank/DDBJ whole genome shotgun (WGS) entry which is preliminary data.</text>
</comment>